<dbReference type="RefSeq" id="WP_046666454.1">
    <property type="nucleotide sequence ID" value="NZ_CCRH01000005.1"/>
</dbReference>
<protein>
    <submittedName>
        <fullName evidence="3">Mlr2767 protein</fullName>
    </submittedName>
</protein>
<proteinExistence type="predicted"/>
<dbReference type="EMBL" id="CCRH01000005">
    <property type="protein sequence ID" value="CDZ34286.1"/>
    <property type="molecule type" value="Genomic_DNA"/>
</dbReference>
<keyword evidence="1" id="KW-1133">Transmembrane helix</keyword>
<evidence type="ECO:0000259" key="2">
    <source>
        <dbReference type="Pfam" id="PF13548"/>
    </source>
</evidence>
<dbReference type="InterPro" id="IPR025196">
    <property type="entry name" value="DUF4126"/>
</dbReference>
<feature type="transmembrane region" description="Helical" evidence="1">
    <location>
        <begin position="37"/>
        <end position="61"/>
    </location>
</feature>
<dbReference type="OrthoDB" id="9812409at2"/>
<dbReference type="Pfam" id="PF13548">
    <property type="entry name" value="DUF4126"/>
    <property type="match status" value="1"/>
</dbReference>
<evidence type="ECO:0000313" key="3">
    <source>
        <dbReference type="EMBL" id="CDZ34286.1"/>
    </source>
</evidence>
<keyword evidence="1" id="KW-0812">Transmembrane</keyword>
<feature type="transmembrane region" description="Helical" evidence="1">
    <location>
        <begin position="98"/>
        <end position="119"/>
    </location>
</feature>
<dbReference type="AlphaFoldDB" id="A0A0T7FGY8"/>
<organism evidence="3 4">
    <name type="scientific">Neorhizobium galegae bv. officinalis</name>
    <dbReference type="NCBI Taxonomy" id="323656"/>
    <lineage>
        <taxon>Bacteria</taxon>
        <taxon>Pseudomonadati</taxon>
        <taxon>Pseudomonadota</taxon>
        <taxon>Alphaproteobacteria</taxon>
        <taxon>Hyphomicrobiales</taxon>
        <taxon>Rhizobiaceae</taxon>
        <taxon>Rhizobium/Agrobacterium group</taxon>
        <taxon>Neorhizobium</taxon>
    </lineage>
</organism>
<feature type="domain" description="DUF4126" evidence="2">
    <location>
        <begin position="5"/>
        <end position="158"/>
    </location>
</feature>
<evidence type="ECO:0000313" key="4">
    <source>
        <dbReference type="Proteomes" id="UP000046176"/>
    </source>
</evidence>
<keyword evidence="1" id="KW-0472">Membrane</keyword>
<dbReference type="Proteomes" id="UP000046176">
    <property type="component" value="Unassembled WGS sequence"/>
</dbReference>
<reference evidence="3 4" key="1">
    <citation type="submission" date="2014-08" db="EMBL/GenBank/DDBJ databases">
        <authorList>
            <person name="Chen Y.-H."/>
        </authorList>
    </citation>
    <scope>NUCLEOTIDE SEQUENCE [LARGE SCALE GENOMIC DNA]</scope>
</reference>
<feature type="transmembrane region" description="Helical" evidence="1">
    <location>
        <begin position="139"/>
        <end position="157"/>
    </location>
</feature>
<name>A0A0T7FGY8_NEOGA</name>
<evidence type="ECO:0000256" key="1">
    <source>
        <dbReference type="SAM" id="Phobius"/>
    </source>
</evidence>
<sequence>MVYILALLIGVVAGLRAMTAPAAIAWAAYLGWLNLSGSWLSFMGTIWAVGIFTILAVVELVTDQLPSTPSRKVPQQFGARLIMGALTGAAIGTPYGGWIVGLVAGIVGAAIGTYGGAAVRAKLAASFGKDPPAAFIEDAVAIVAAYLIIASLPVAAAV</sequence>
<gene>
    <name evidence="3" type="ORF">NGAL_HAMBI1145_22790</name>
</gene>
<accession>A0A0T7FGY8</accession>